<dbReference type="RefSeq" id="WP_152195650.1">
    <property type="nucleotide sequence ID" value="NZ_VUKD01000003.1"/>
</dbReference>
<dbReference type="Gene3D" id="1.20.120.530">
    <property type="entry name" value="GntR ligand-binding domain-like"/>
    <property type="match status" value="1"/>
</dbReference>
<dbReference type="SUPFAM" id="SSF48008">
    <property type="entry name" value="GntR ligand-binding domain-like"/>
    <property type="match status" value="1"/>
</dbReference>
<dbReference type="InterPro" id="IPR008920">
    <property type="entry name" value="TF_FadR/GntR_C"/>
</dbReference>
<dbReference type="InterPro" id="IPR000524">
    <property type="entry name" value="Tscrpt_reg_HTH_GntR"/>
</dbReference>
<dbReference type="PANTHER" id="PTHR43537">
    <property type="entry name" value="TRANSCRIPTIONAL REGULATOR, GNTR FAMILY"/>
    <property type="match status" value="1"/>
</dbReference>
<dbReference type="Proteomes" id="UP000437709">
    <property type="component" value="Unassembled WGS sequence"/>
</dbReference>
<dbReference type="GO" id="GO:0003677">
    <property type="term" value="F:DNA binding"/>
    <property type="evidence" value="ECO:0007669"/>
    <property type="project" value="UniProtKB-KW"/>
</dbReference>
<reference evidence="5 6" key="1">
    <citation type="submission" date="2019-10" db="EMBL/GenBank/DDBJ databases">
        <title>Georgenia wutianyii sp. nov. and Georgenia yuyongxinii sp. nov. isolated from plateau pika (Ochotona curzoniae) in the Qinghai-Tibet plateau of China.</title>
        <authorList>
            <person name="Tian Z."/>
        </authorList>
    </citation>
    <scope>NUCLEOTIDE SEQUENCE [LARGE SCALE GENOMIC DNA]</scope>
    <source>
        <strain evidence="5 6">JCM 19765</strain>
    </source>
</reference>
<evidence type="ECO:0000256" key="1">
    <source>
        <dbReference type="ARBA" id="ARBA00023015"/>
    </source>
</evidence>
<feature type="domain" description="HTH gntR-type" evidence="4">
    <location>
        <begin position="10"/>
        <end position="77"/>
    </location>
</feature>
<dbReference type="Gene3D" id="1.10.10.10">
    <property type="entry name" value="Winged helix-like DNA-binding domain superfamily/Winged helix DNA-binding domain"/>
    <property type="match status" value="1"/>
</dbReference>
<keyword evidence="6" id="KW-1185">Reference proteome</keyword>
<comment type="caution">
    <text evidence="5">The sequence shown here is derived from an EMBL/GenBank/DDBJ whole genome shotgun (WGS) entry which is preliminary data.</text>
</comment>
<evidence type="ECO:0000259" key="4">
    <source>
        <dbReference type="PROSITE" id="PS50949"/>
    </source>
</evidence>
<dbReference type="PANTHER" id="PTHR43537:SF45">
    <property type="entry name" value="GNTR FAMILY REGULATORY PROTEIN"/>
    <property type="match status" value="1"/>
</dbReference>
<gene>
    <name evidence="5" type="ORF">GB881_18845</name>
</gene>
<dbReference type="Pfam" id="PF07729">
    <property type="entry name" value="FCD"/>
    <property type="match status" value="1"/>
</dbReference>
<evidence type="ECO:0000256" key="2">
    <source>
        <dbReference type="ARBA" id="ARBA00023125"/>
    </source>
</evidence>
<dbReference type="AlphaFoldDB" id="A0A6N7ERA6"/>
<keyword evidence="3" id="KW-0804">Transcription</keyword>
<dbReference type="GO" id="GO:0003700">
    <property type="term" value="F:DNA-binding transcription factor activity"/>
    <property type="evidence" value="ECO:0007669"/>
    <property type="project" value="InterPro"/>
</dbReference>
<evidence type="ECO:0000256" key="3">
    <source>
        <dbReference type="ARBA" id="ARBA00023163"/>
    </source>
</evidence>
<dbReference type="PRINTS" id="PR00035">
    <property type="entry name" value="HTHGNTR"/>
</dbReference>
<keyword evidence="1" id="KW-0805">Transcription regulation</keyword>
<dbReference type="InterPro" id="IPR011711">
    <property type="entry name" value="GntR_C"/>
</dbReference>
<dbReference type="InterPro" id="IPR036390">
    <property type="entry name" value="WH_DNA-bd_sf"/>
</dbReference>
<dbReference type="SMART" id="SM00345">
    <property type="entry name" value="HTH_GNTR"/>
    <property type="match status" value="1"/>
</dbReference>
<evidence type="ECO:0000313" key="6">
    <source>
        <dbReference type="Proteomes" id="UP000437709"/>
    </source>
</evidence>
<dbReference type="Pfam" id="PF00392">
    <property type="entry name" value="GntR"/>
    <property type="match status" value="1"/>
</dbReference>
<dbReference type="SMART" id="SM00895">
    <property type="entry name" value="FCD"/>
    <property type="match status" value="1"/>
</dbReference>
<accession>A0A6N7ERA6</accession>
<dbReference type="PROSITE" id="PS50949">
    <property type="entry name" value="HTH_GNTR"/>
    <property type="match status" value="1"/>
</dbReference>
<protein>
    <submittedName>
        <fullName evidence="5">FCD domain-containing protein</fullName>
    </submittedName>
</protein>
<dbReference type="EMBL" id="WHPC01000149">
    <property type="protein sequence ID" value="MPV39065.1"/>
    <property type="molecule type" value="Genomic_DNA"/>
</dbReference>
<name>A0A6N7ERA6_9MICO</name>
<dbReference type="SUPFAM" id="SSF46785">
    <property type="entry name" value="Winged helix' DNA-binding domain"/>
    <property type="match status" value="1"/>
</dbReference>
<evidence type="ECO:0000313" key="5">
    <source>
        <dbReference type="EMBL" id="MPV39065.1"/>
    </source>
</evidence>
<dbReference type="CDD" id="cd07377">
    <property type="entry name" value="WHTH_GntR"/>
    <property type="match status" value="1"/>
</dbReference>
<sequence length="220" mass="23602">MAGSPPVQRESTPAVLARRLRRAIVAGDLAPGARLGEVDLAERLGVGRGPLREAMQRLTQEGLLVSVPNRGLFVVELTADDVRDIYLARTAVERCAVAEVVRRGGSEPAEALDRVLATMAEAARTGDDERLGELDLQFHEVLVEAAGSARLVRMHRTLVTETRLCLRGLSGTYPEELVRVAEHSAIVEALRGGDADAADRLLVEHMEDGLARLGAAGLFA</sequence>
<dbReference type="InterPro" id="IPR036388">
    <property type="entry name" value="WH-like_DNA-bd_sf"/>
</dbReference>
<proteinExistence type="predicted"/>
<keyword evidence="2" id="KW-0238">DNA-binding</keyword>
<organism evidence="5 6">
    <name type="scientific">Georgenia subflava</name>
    <dbReference type="NCBI Taxonomy" id="1622177"/>
    <lineage>
        <taxon>Bacteria</taxon>
        <taxon>Bacillati</taxon>
        <taxon>Actinomycetota</taxon>
        <taxon>Actinomycetes</taxon>
        <taxon>Micrococcales</taxon>
        <taxon>Bogoriellaceae</taxon>
        <taxon>Georgenia</taxon>
    </lineage>
</organism>